<dbReference type="EMBL" id="RCOS01000172">
    <property type="protein sequence ID" value="RSN71646.1"/>
    <property type="molecule type" value="Genomic_DNA"/>
</dbReference>
<organism evidence="1 2">
    <name type="scientific">Candidatus Methanodesulfokora washburnensis</name>
    <dbReference type="NCBI Taxonomy" id="2478471"/>
    <lineage>
        <taxon>Archaea</taxon>
        <taxon>Thermoproteota</taxon>
        <taxon>Candidatus Korarchaeia</taxon>
        <taxon>Candidatus Korarchaeia incertae sedis</taxon>
        <taxon>Candidatus Methanodesulfokora</taxon>
    </lineage>
</organism>
<reference evidence="1 2" key="1">
    <citation type="submission" date="2018-10" db="EMBL/GenBank/DDBJ databases">
        <title>Co-occurring genomic capacity for anaerobic methane metabolism and dissimilatory sulfite reduction discovered in the Korarchaeota.</title>
        <authorList>
            <person name="Mckay L.J."/>
            <person name="Dlakic M."/>
            <person name="Fields M.W."/>
            <person name="Delmont T.O."/>
            <person name="Eren A.M."/>
            <person name="Jay Z.J."/>
            <person name="Klingelsmith K.B."/>
            <person name="Rusch D.B."/>
            <person name="Inskeep W.P."/>
        </authorList>
    </citation>
    <scope>NUCLEOTIDE SEQUENCE [LARGE SCALE GENOMIC DNA]</scope>
    <source>
        <strain evidence="1 2">MDKW</strain>
    </source>
</reference>
<keyword evidence="2" id="KW-1185">Reference proteome</keyword>
<dbReference type="AlphaFoldDB" id="A0A429GCY4"/>
<name>A0A429GCY4_9CREN</name>
<dbReference type="Proteomes" id="UP000277582">
    <property type="component" value="Unassembled WGS sequence"/>
</dbReference>
<accession>A0A429GCY4</accession>
<protein>
    <submittedName>
        <fullName evidence="1">Uncharacterized protein</fullName>
    </submittedName>
</protein>
<proteinExistence type="predicted"/>
<sequence length="69" mass="8169">MSEDAFKRLSYSLNQLFNTISNLDERDQRSLMILRSQLIRTLYWADRCLTDLRLRGEGKRESGDQQKST</sequence>
<gene>
    <name evidence="1" type="ORF">D6D85_15670</name>
</gene>
<comment type="caution">
    <text evidence="1">The sequence shown here is derived from an EMBL/GenBank/DDBJ whole genome shotgun (WGS) entry which is preliminary data.</text>
</comment>
<evidence type="ECO:0000313" key="2">
    <source>
        <dbReference type="Proteomes" id="UP000277582"/>
    </source>
</evidence>
<dbReference type="RefSeq" id="WP_125672898.1">
    <property type="nucleotide sequence ID" value="NZ_RCOS01000172.1"/>
</dbReference>
<evidence type="ECO:0000313" key="1">
    <source>
        <dbReference type="EMBL" id="RSN71646.1"/>
    </source>
</evidence>